<dbReference type="AlphaFoldDB" id="A0A381T274"/>
<evidence type="ECO:0000256" key="4">
    <source>
        <dbReference type="ARBA" id="ARBA00022989"/>
    </source>
</evidence>
<keyword evidence="5" id="KW-0472">Membrane</keyword>
<dbReference type="GO" id="GO:0016020">
    <property type="term" value="C:membrane"/>
    <property type="evidence" value="ECO:0007669"/>
    <property type="project" value="UniProtKB-SubCell"/>
</dbReference>
<dbReference type="Pfam" id="PF02501">
    <property type="entry name" value="T2SSI"/>
    <property type="match status" value="1"/>
</dbReference>
<dbReference type="GO" id="GO:0015628">
    <property type="term" value="P:protein secretion by the type II secretion system"/>
    <property type="evidence" value="ECO:0007669"/>
    <property type="project" value="InterPro"/>
</dbReference>
<feature type="domain" description="Type II secretion system protein GspI C-terminal" evidence="6">
    <location>
        <begin position="32"/>
        <end position="105"/>
    </location>
</feature>
<evidence type="ECO:0000256" key="5">
    <source>
        <dbReference type="ARBA" id="ARBA00023136"/>
    </source>
</evidence>
<dbReference type="EMBL" id="UINC01003916">
    <property type="protein sequence ID" value="SVA10310.1"/>
    <property type="molecule type" value="Genomic_DNA"/>
</dbReference>
<organism evidence="7">
    <name type="scientific">marine metagenome</name>
    <dbReference type="NCBI Taxonomy" id="408172"/>
    <lineage>
        <taxon>unclassified sequences</taxon>
        <taxon>metagenomes</taxon>
        <taxon>ecological metagenomes</taxon>
    </lineage>
</organism>
<evidence type="ECO:0000313" key="7">
    <source>
        <dbReference type="EMBL" id="SVA10310.1"/>
    </source>
</evidence>
<dbReference type="SUPFAM" id="SSF54523">
    <property type="entry name" value="Pili subunits"/>
    <property type="match status" value="1"/>
</dbReference>
<proteinExistence type="predicted"/>
<keyword evidence="3" id="KW-0812">Transmembrane</keyword>
<name>A0A381T274_9ZZZZ</name>
<evidence type="ECO:0000256" key="2">
    <source>
        <dbReference type="ARBA" id="ARBA00022481"/>
    </source>
</evidence>
<sequence>MIEVLVALAILGFVLSSALKIFSSNALVVATLEQKTMASFVAENILVQTFSFNDELNYATGTQSQGGFLYQWERNVLFEQDGKSAQINITISSNKIEDIYQLTSYKVLQ</sequence>
<evidence type="ECO:0000256" key="1">
    <source>
        <dbReference type="ARBA" id="ARBA00004167"/>
    </source>
</evidence>
<dbReference type="PANTHER" id="PTHR38779">
    <property type="entry name" value="TYPE II SECRETION SYSTEM PROTEIN I-RELATED"/>
    <property type="match status" value="1"/>
</dbReference>
<keyword evidence="2" id="KW-0488">Methylation</keyword>
<dbReference type="GO" id="GO:0015627">
    <property type="term" value="C:type II protein secretion system complex"/>
    <property type="evidence" value="ECO:0007669"/>
    <property type="project" value="InterPro"/>
</dbReference>
<protein>
    <recommendedName>
        <fullName evidence="6">Type II secretion system protein GspI C-terminal domain-containing protein</fullName>
    </recommendedName>
</protein>
<accession>A0A381T274</accession>
<gene>
    <name evidence="7" type="ORF">METZ01_LOCUS63164</name>
</gene>
<evidence type="ECO:0000259" key="6">
    <source>
        <dbReference type="Pfam" id="PF02501"/>
    </source>
</evidence>
<dbReference type="InterPro" id="IPR045584">
    <property type="entry name" value="Pilin-like"/>
</dbReference>
<dbReference type="InterPro" id="IPR010052">
    <property type="entry name" value="T2SS_protein-GspI"/>
</dbReference>
<evidence type="ECO:0000256" key="3">
    <source>
        <dbReference type="ARBA" id="ARBA00022692"/>
    </source>
</evidence>
<dbReference type="Gene3D" id="3.30.1300.30">
    <property type="entry name" value="GSPII I/J protein-like"/>
    <property type="match status" value="1"/>
</dbReference>
<dbReference type="PANTHER" id="PTHR38779:SF2">
    <property type="entry name" value="TYPE II SECRETION SYSTEM PROTEIN I-RELATED"/>
    <property type="match status" value="1"/>
</dbReference>
<comment type="subcellular location">
    <subcellularLocation>
        <location evidence="1">Membrane</location>
        <topology evidence="1">Single-pass membrane protein</topology>
    </subcellularLocation>
</comment>
<dbReference type="InterPro" id="IPR003413">
    <property type="entry name" value="T2SS_GspI_C"/>
</dbReference>
<keyword evidence="4" id="KW-1133">Transmembrane helix</keyword>
<reference evidence="7" key="1">
    <citation type="submission" date="2018-05" db="EMBL/GenBank/DDBJ databases">
        <authorList>
            <person name="Lanie J.A."/>
            <person name="Ng W.-L."/>
            <person name="Kazmierczak K.M."/>
            <person name="Andrzejewski T.M."/>
            <person name="Davidsen T.M."/>
            <person name="Wayne K.J."/>
            <person name="Tettelin H."/>
            <person name="Glass J.I."/>
            <person name="Rusch D."/>
            <person name="Podicherti R."/>
            <person name="Tsui H.-C.T."/>
            <person name="Winkler M.E."/>
        </authorList>
    </citation>
    <scope>NUCLEOTIDE SEQUENCE</scope>
</reference>